<protein>
    <submittedName>
        <fullName evidence="2">Uncharacterized protein</fullName>
    </submittedName>
</protein>
<proteinExistence type="predicted"/>
<gene>
    <name evidence="2" type="ORF">LOD99_6079</name>
</gene>
<keyword evidence="3" id="KW-1185">Reference proteome</keyword>
<dbReference type="EMBL" id="JAKMXF010000313">
    <property type="protein sequence ID" value="KAI6650162.1"/>
    <property type="molecule type" value="Genomic_DNA"/>
</dbReference>
<sequence>MMDLMKQDPHTHNVQALRKILSWGTQKMNRKPRNFGGKSELRPIFWPKEIPFLERSKNMGRTTLLSVIKSMRETFLQIYLIVLETGHLYIIKGRYLDSDLDDENTYNPTYHSPSSAKFDVQISRNTSPEKCPLSPLYLGESIHSNPITISEQQLDHSPFTSPQSLSDTSVVSMAG</sequence>
<name>A0AAV7JMH4_9METZ</name>
<reference evidence="2 3" key="1">
    <citation type="journal article" date="2023" name="BMC Biol.">
        <title>The compact genome of the sponge Oopsacas minuta (Hexactinellida) is lacking key metazoan core genes.</title>
        <authorList>
            <person name="Santini S."/>
            <person name="Schenkelaars Q."/>
            <person name="Jourda C."/>
            <person name="Duchesne M."/>
            <person name="Belahbib H."/>
            <person name="Rocher C."/>
            <person name="Selva M."/>
            <person name="Riesgo A."/>
            <person name="Vervoort M."/>
            <person name="Leys S.P."/>
            <person name="Kodjabachian L."/>
            <person name="Le Bivic A."/>
            <person name="Borchiellini C."/>
            <person name="Claverie J.M."/>
            <person name="Renard E."/>
        </authorList>
    </citation>
    <scope>NUCLEOTIDE SEQUENCE [LARGE SCALE GENOMIC DNA]</scope>
    <source>
        <strain evidence="2">SPO-2</strain>
    </source>
</reference>
<feature type="region of interest" description="Disordered" evidence="1">
    <location>
        <begin position="155"/>
        <end position="175"/>
    </location>
</feature>
<evidence type="ECO:0000313" key="3">
    <source>
        <dbReference type="Proteomes" id="UP001165289"/>
    </source>
</evidence>
<dbReference type="AlphaFoldDB" id="A0AAV7JMH4"/>
<dbReference type="Proteomes" id="UP001165289">
    <property type="component" value="Unassembled WGS sequence"/>
</dbReference>
<accession>A0AAV7JMH4</accession>
<organism evidence="2 3">
    <name type="scientific">Oopsacas minuta</name>
    <dbReference type="NCBI Taxonomy" id="111878"/>
    <lineage>
        <taxon>Eukaryota</taxon>
        <taxon>Metazoa</taxon>
        <taxon>Porifera</taxon>
        <taxon>Hexactinellida</taxon>
        <taxon>Hexasterophora</taxon>
        <taxon>Lyssacinosida</taxon>
        <taxon>Leucopsacidae</taxon>
        <taxon>Oopsacas</taxon>
    </lineage>
</organism>
<evidence type="ECO:0000256" key="1">
    <source>
        <dbReference type="SAM" id="MobiDB-lite"/>
    </source>
</evidence>
<feature type="compositionally biased region" description="Polar residues" evidence="1">
    <location>
        <begin position="158"/>
        <end position="175"/>
    </location>
</feature>
<evidence type="ECO:0000313" key="2">
    <source>
        <dbReference type="EMBL" id="KAI6650162.1"/>
    </source>
</evidence>
<comment type="caution">
    <text evidence="2">The sequence shown here is derived from an EMBL/GenBank/DDBJ whole genome shotgun (WGS) entry which is preliminary data.</text>
</comment>